<name>A0A4Y2T5B6_ARAVE</name>
<organism evidence="1 2">
    <name type="scientific">Araneus ventricosus</name>
    <name type="common">Orbweaver spider</name>
    <name type="synonym">Epeira ventricosa</name>
    <dbReference type="NCBI Taxonomy" id="182803"/>
    <lineage>
        <taxon>Eukaryota</taxon>
        <taxon>Metazoa</taxon>
        <taxon>Ecdysozoa</taxon>
        <taxon>Arthropoda</taxon>
        <taxon>Chelicerata</taxon>
        <taxon>Arachnida</taxon>
        <taxon>Araneae</taxon>
        <taxon>Araneomorphae</taxon>
        <taxon>Entelegynae</taxon>
        <taxon>Araneoidea</taxon>
        <taxon>Araneidae</taxon>
        <taxon>Araneus</taxon>
    </lineage>
</organism>
<sequence length="93" mass="10485">MNKGTKHRMITSNPSGAIPHKTLLEQEAALEQYLTKHFLSRKSPGAIPHKTLLELEIALEQYLPKHFLSRKSSWSKNCWTVLSCPCPIAVGVF</sequence>
<evidence type="ECO:0000313" key="2">
    <source>
        <dbReference type="Proteomes" id="UP000499080"/>
    </source>
</evidence>
<dbReference type="EMBL" id="BGPR01026260">
    <property type="protein sequence ID" value="GBN95824.1"/>
    <property type="molecule type" value="Genomic_DNA"/>
</dbReference>
<protein>
    <submittedName>
        <fullName evidence="1">Uncharacterized protein</fullName>
    </submittedName>
</protein>
<accession>A0A4Y2T5B6</accession>
<comment type="caution">
    <text evidence="1">The sequence shown here is derived from an EMBL/GenBank/DDBJ whole genome shotgun (WGS) entry which is preliminary data.</text>
</comment>
<reference evidence="1 2" key="1">
    <citation type="journal article" date="2019" name="Sci. Rep.">
        <title>Orb-weaving spider Araneus ventricosus genome elucidates the spidroin gene catalogue.</title>
        <authorList>
            <person name="Kono N."/>
            <person name="Nakamura H."/>
            <person name="Ohtoshi R."/>
            <person name="Moran D.A.P."/>
            <person name="Shinohara A."/>
            <person name="Yoshida Y."/>
            <person name="Fujiwara M."/>
            <person name="Mori M."/>
            <person name="Tomita M."/>
            <person name="Arakawa K."/>
        </authorList>
    </citation>
    <scope>NUCLEOTIDE SEQUENCE [LARGE SCALE GENOMIC DNA]</scope>
</reference>
<evidence type="ECO:0000313" key="1">
    <source>
        <dbReference type="EMBL" id="GBN95824.1"/>
    </source>
</evidence>
<proteinExistence type="predicted"/>
<keyword evidence="2" id="KW-1185">Reference proteome</keyword>
<dbReference type="AlphaFoldDB" id="A0A4Y2T5B6"/>
<dbReference type="Proteomes" id="UP000499080">
    <property type="component" value="Unassembled WGS sequence"/>
</dbReference>
<gene>
    <name evidence="1" type="ORF">AVEN_194211_1</name>
</gene>